<sequence length="252" mass="27945">MKTPTAVIAEDEPLLRAELRDALSALWPGLSIVAEAGDGVSAIAAVREHAPDIAFLDINMPGLTGLEVARVIHDRVRVVFVTAYNQHALEAFDVGALDYLTKPINKLRLMQTIERLQAGLGQPLKLVPEATLAALLQPTPAAAPRKPLKWIQASVGNLLRLITVDEIFFFQSDVKYTRVVTAQVDALIRKPIRELIEELDPDVFIQVSRAAIVNLHRVESIYREDGMMEVRLKGRPERLNVSTGYQAAFRQL</sequence>
<evidence type="ECO:0000313" key="5">
    <source>
        <dbReference type="EMBL" id="MYN01695.1"/>
    </source>
</evidence>
<dbReference type="PROSITE" id="PS50110">
    <property type="entry name" value="RESPONSE_REGULATORY"/>
    <property type="match status" value="1"/>
</dbReference>
<dbReference type="Gene3D" id="3.40.50.2300">
    <property type="match status" value="1"/>
</dbReference>
<keyword evidence="6" id="KW-1185">Reference proteome</keyword>
<dbReference type="GO" id="GO:0032993">
    <property type="term" value="C:protein-DNA complex"/>
    <property type="evidence" value="ECO:0007669"/>
    <property type="project" value="TreeGrafter"/>
</dbReference>
<dbReference type="PROSITE" id="PS50930">
    <property type="entry name" value="HTH_LYTTR"/>
    <property type="match status" value="1"/>
</dbReference>
<dbReference type="SUPFAM" id="SSF52172">
    <property type="entry name" value="CheY-like"/>
    <property type="match status" value="1"/>
</dbReference>
<dbReference type="PANTHER" id="PTHR48111">
    <property type="entry name" value="REGULATOR OF RPOS"/>
    <property type="match status" value="1"/>
</dbReference>
<keyword evidence="1" id="KW-0238">DNA-binding</keyword>
<name>A0A6N9HFV7_9BURK</name>
<dbReference type="RefSeq" id="WP_161024711.1">
    <property type="nucleotide sequence ID" value="NZ_WWCJ01000004.1"/>
</dbReference>
<dbReference type="Pfam" id="PF00072">
    <property type="entry name" value="Response_reg"/>
    <property type="match status" value="1"/>
</dbReference>
<feature type="domain" description="Response regulatory" evidence="3">
    <location>
        <begin position="5"/>
        <end position="117"/>
    </location>
</feature>
<dbReference type="Proteomes" id="UP000448575">
    <property type="component" value="Unassembled WGS sequence"/>
</dbReference>
<reference evidence="5 6" key="1">
    <citation type="submission" date="2019-12" db="EMBL/GenBank/DDBJ databases">
        <title>Novel species isolated from a subtropical stream in China.</title>
        <authorList>
            <person name="Lu H."/>
        </authorList>
    </citation>
    <scope>NUCLEOTIDE SEQUENCE [LARGE SCALE GENOMIC DNA]</scope>
    <source>
        <strain evidence="5 6">DS3</strain>
    </source>
</reference>
<protein>
    <submittedName>
        <fullName evidence="5">Response regulator</fullName>
    </submittedName>
</protein>
<dbReference type="InterPro" id="IPR011006">
    <property type="entry name" value="CheY-like_superfamily"/>
</dbReference>
<comment type="caution">
    <text evidence="5">The sequence shown here is derived from an EMBL/GenBank/DDBJ whole genome shotgun (WGS) entry which is preliminary data.</text>
</comment>
<dbReference type="GO" id="GO:0005829">
    <property type="term" value="C:cytosol"/>
    <property type="evidence" value="ECO:0007669"/>
    <property type="project" value="TreeGrafter"/>
</dbReference>
<evidence type="ECO:0000256" key="1">
    <source>
        <dbReference type="ARBA" id="ARBA00023125"/>
    </source>
</evidence>
<dbReference type="GO" id="GO:0000976">
    <property type="term" value="F:transcription cis-regulatory region binding"/>
    <property type="evidence" value="ECO:0007669"/>
    <property type="project" value="TreeGrafter"/>
</dbReference>
<dbReference type="EMBL" id="WWCJ01000004">
    <property type="protein sequence ID" value="MYN01695.1"/>
    <property type="molecule type" value="Genomic_DNA"/>
</dbReference>
<dbReference type="AlphaFoldDB" id="A0A6N9HFV7"/>
<evidence type="ECO:0000256" key="2">
    <source>
        <dbReference type="PROSITE-ProRule" id="PRU00169"/>
    </source>
</evidence>
<dbReference type="InterPro" id="IPR007492">
    <property type="entry name" value="LytTR_DNA-bd_dom"/>
</dbReference>
<gene>
    <name evidence="5" type="ORF">GTP41_06235</name>
</gene>
<evidence type="ECO:0000259" key="4">
    <source>
        <dbReference type="PROSITE" id="PS50930"/>
    </source>
</evidence>
<feature type="domain" description="HTH LytTR-type" evidence="4">
    <location>
        <begin position="151"/>
        <end position="252"/>
    </location>
</feature>
<keyword evidence="2" id="KW-0597">Phosphoprotein</keyword>
<dbReference type="InterPro" id="IPR039420">
    <property type="entry name" value="WalR-like"/>
</dbReference>
<evidence type="ECO:0000259" key="3">
    <source>
        <dbReference type="PROSITE" id="PS50110"/>
    </source>
</evidence>
<dbReference type="GO" id="GO:0000156">
    <property type="term" value="F:phosphorelay response regulator activity"/>
    <property type="evidence" value="ECO:0007669"/>
    <property type="project" value="TreeGrafter"/>
</dbReference>
<evidence type="ECO:0000313" key="6">
    <source>
        <dbReference type="Proteomes" id="UP000448575"/>
    </source>
</evidence>
<dbReference type="PANTHER" id="PTHR48111:SF69">
    <property type="entry name" value="RESPONSE REGULATOR RECEIVER"/>
    <property type="match status" value="1"/>
</dbReference>
<dbReference type="GO" id="GO:0006355">
    <property type="term" value="P:regulation of DNA-templated transcription"/>
    <property type="evidence" value="ECO:0007669"/>
    <property type="project" value="TreeGrafter"/>
</dbReference>
<dbReference type="SMART" id="SM00448">
    <property type="entry name" value="REC"/>
    <property type="match status" value="1"/>
</dbReference>
<dbReference type="InterPro" id="IPR001789">
    <property type="entry name" value="Sig_transdc_resp-reg_receiver"/>
</dbReference>
<proteinExistence type="predicted"/>
<organism evidence="5 6">
    <name type="scientific">Pseudoduganella guangdongensis</name>
    <dbReference type="NCBI Taxonomy" id="2692179"/>
    <lineage>
        <taxon>Bacteria</taxon>
        <taxon>Pseudomonadati</taxon>
        <taxon>Pseudomonadota</taxon>
        <taxon>Betaproteobacteria</taxon>
        <taxon>Burkholderiales</taxon>
        <taxon>Oxalobacteraceae</taxon>
        <taxon>Telluria group</taxon>
        <taxon>Pseudoduganella</taxon>
    </lineage>
</organism>
<accession>A0A6N9HFV7</accession>
<dbReference type="Gene3D" id="2.40.50.1020">
    <property type="entry name" value="LytTr DNA-binding domain"/>
    <property type="match status" value="1"/>
</dbReference>
<feature type="modified residue" description="4-aspartylphosphate" evidence="2">
    <location>
        <position position="57"/>
    </location>
</feature>
<dbReference type="SMART" id="SM00850">
    <property type="entry name" value="LytTR"/>
    <property type="match status" value="1"/>
</dbReference>
<dbReference type="Pfam" id="PF04397">
    <property type="entry name" value="LytTR"/>
    <property type="match status" value="1"/>
</dbReference>